<feature type="transmembrane region" description="Helical" evidence="1">
    <location>
        <begin position="14"/>
        <end position="34"/>
    </location>
</feature>
<keyword evidence="1" id="KW-0472">Membrane</keyword>
<protein>
    <submittedName>
        <fullName evidence="2">DUF4245 domain-containing protein</fullName>
    </submittedName>
</protein>
<keyword evidence="3" id="KW-1185">Reference proteome</keyword>
<gene>
    <name evidence="2" type="ORF">G1H10_06565</name>
</gene>
<dbReference type="AlphaFoldDB" id="A0A6L9S449"/>
<accession>A0A6L9S449</accession>
<evidence type="ECO:0000313" key="3">
    <source>
        <dbReference type="Proteomes" id="UP000475214"/>
    </source>
</evidence>
<dbReference type="EMBL" id="JAAGOA010000003">
    <property type="protein sequence ID" value="NED99826.1"/>
    <property type="molecule type" value="Genomic_DNA"/>
</dbReference>
<dbReference type="Proteomes" id="UP000475214">
    <property type="component" value="Unassembled WGS sequence"/>
</dbReference>
<keyword evidence="1" id="KW-1133">Transmembrane helix</keyword>
<evidence type="ECO:0000256" key="1">
    <source>
        <dbReference type="SAM" id="Phobius"/>
    </source>
</evidence>
<dbReference type="RefSeq" id="WP_163734356.1">
    <property type="nucleotide sequence ID" value="NZ_JAAGOA010000003.1"/>
</dbReference>
<keyword evidence="1" id="KW-0812">Transmembrane</keyword>
<reference evidence="2 3" key="1">
    <citation type="submission" date="2020-02" db="EMBL/GenBank/DDBJ databases">
        <authorList>
            <person name="Li X.-J."/>
            <person name="Han X.-M."/>
        </authorList>
    </citation>
    <scope>NUCLEOTIDE SEQUENCE [LARGE SCALE GENOMIC DNA]</scope>
    <source>
        <strain evidence="2 3">CCTCC AB 2017055</strain>
    </source>
</reference>
<organism evidence="2 3">
    <name type="scientific">Phytoactinopolyspora halotolerans</name>
    <dbReference type="NCBI Taxonomy" id="1981512"/>
    <lineage>
        <taxon>Bacteria</taxon>
        <taxon>Bacillati</taxon>
        <taxon>Actinomycetota</taxon>
        <taxon>Actinomycetes</taxon>
        <taxon>Jiangellales</taxon>
        <taxon>Jiangellaceae</taxon>
        <taxon>Phytoactinopolyspora</taxon>
    </lineage>
</organism>
<evidence type="ECO:0000313" key="2">
    <source>
        <dbReference type="EMBL" id="NED99826.1"/>
    </source>
</evidence>
<comment type="caution">
    <text evidence="2">The sequence shown here is derived from an EMBL/GenBank/DDBJ whole genome shotgun (WGS) entry which is preliminary data.</text>
</comment>
<dbReference type="Pfam" id="PF14030">
    <property type="entry name" value="DUF4245"/>
    <property type="match status" value="1"/>
</dbReference>
<name>A0A6L9S449_9ACTN</name>
<proteinExistence type="predicted"/>
<sequence>MASSTRGRETTGDVVRTVTIMFGLLALVVGFFAMNRPEARTPEPVDYARVVELVRREYPYDVLSPASLPENWRATSVDHAQQAGGNRWRVGFLIDDEHFVGLEQADGEIEAYQRDRLRDFSDDGESRIGGQSWSRLVEQGDNADRALVRVDDGVVTIVRGTPSYETLEEFVSWLE</sequence>
<dbReference type="InterPro" id="IPR025339">
    <property type="entry name" value="DUF4245"/>
</dbReference>